<organism evidence="1 2">
    <name type="scientific">Cercopithifilaria johnstoni</name>
    <dbReference type="NCBI Taxonomy" id="2874296"/>
    <lineage>
        <taxon>Eukaryota</taxon>
        <taxon>Metazoa</taxon>
        <taxon>Ecdysozoa</taxon>
        <taxon>Nematoda</taxon>
        <taxon>Chromadorea</taxon>
        <taxon>Rhabditida</taxon>
        <taxon>Spirurina</taxon>
        <taxon>Spiruromorpha</taxon>
        <taxon>Filarioidea</taxon>
        <taxon>Onchocercidae</taxon>
        <taxon>Cercopithifilaria</taxon>
    </lineage>
</organism>
<sequence length="121" mass="14470">MRSTRNLEVQVRFERKQNDSNQFFVIRKVHFADFYEASTALHNIAVVDSSATYTGVRGALTLMSCKVSHLKYCTAFAYRRYRKKTNFVKMTYKISTMKYKIARYLQYFDESTVAERYQRRQ</sequence>
<dbReference type="AlphaFoldDB" id="A0A8J2Q611"/>
<evidence type="ECO:0000313" key="1">
    <source>
        <dbReference type="EMBL" id="CAG9533553.1"/>
    </source>
</evidence>
<name>A0A8J2Q611_9BILA</name>
<dbReference type="Proteomes" id="UP000746747">
    <property type="component" value="Unassembled WGS sequence"/>
</dbReference>
<protein>
    <submittedName>
        <fullName evidence="1">Uncharacterized protein</fullName>
    </submittedName>
</protein>
<gene>
    <name evidence="1" type="ORF">CJOHNSTONI_LOCUS3769</name>
</gene>
<evidence type="ECO:0000313" key="2">
    <source>
        <dbReference type="Proteomes" id="UP000746747"/>
    </source>
</evidence>
<proteinExistence type="predicted"/>
<comment type="caution">
    <text evidence="1">The sequence shown here is derived from an EMBL/GenBank/DDBJ whole genome shotgun (WGS) entry which is preliminary data.</text>
</comment>
<accession>A0A8J2Q611</accession>
<keyword evidence="2" id="KW-1185">Reference proteome</keyword>
<dbReference type="EMBL" id="CAKAEH010001252">
    <property type="protein sequence ID" value="CAG9533553.1"/>
    <property type="molecule type" value="Genomic_DNA"/>
</dbReference>
<reference evidence="1" key="1">
    <citation type="submission" date="2021-09" db="EMBL/GenBank/DDBJ databases">
        <authorList>
            <consortium name="Pathogen Informatics"/>
        </authorList>
    </citation>
    <scope>NUCLEOTIDE SEQUENCE</scope>
</reference>